<evidence type="ECO:0000313" key="2">
    <source>
        <dbReference type="Proteomes" id="UP001057452"/>
    </source>
</evidence>
<keyword evidence="2" id="KW-1185">Reference proteome</keyword>
<gene>
    <name evidence="1" type="ORF">KUCAC02_004059</name>
</gene>
<evidence type="ECO:0000313" key="1">
    <source>
        <dbReference type="EMBL" id="KAI4818757.1"/>
    </source>
</evidence>
<organism evidence="1 2">
    <name type="scientific">Chaenocephalus aceratus</name>
    <name type="common">Blackfin icefish</name>
    <name type="synonym">Chaenichthys aceratus</name>
    <dbReference type="NCBI Taxonomy" id="36190"/>
    <lineage>
        <taxon>Eukaryota</taxon>
        <taxon>Metazoa</taxon>
        <taxon>Chordata</taxon>
        <taxon>Craniata</taxon>
        <taxon>Vertebrata</taxon>
        <taxon>Euteleostomi</taxon>
        <taxon>Actinopterygii</taxon>
        <taxon>Neopterygii</taxon>
        <taxon>Teleostei</taxon>
        <taxon>Neoteleostei</taxon>
        <taxon>Acanthomorphata</taxon>
        <taxon>Eupercaria</taxon>
        <taxon>Perciformes</taxon>
        <taxon>Notothenioidei</taxon>
        <taxon>Channichthyidae</taxon>
        <taxon>Chaenocephalus</taxon>
    </lineage>
</organism>
<sequence length="170" mass="19081">MKKNCVWLLTRMSDTEAQTVSSWTGCNIQVRDEVTVVQDSVGYLPTINAPAPQMSTVNEVLNQSINIMQSLELNTIVCVLDQALYAKATEVIWKHQQKFKNVIIRMGVFHTICCLISTIGKRFQDAGLRDLCVEAGIIADGSVAGVMEGRKYNRAVRLHELLYEAFMWLA</sequence>
<proteinExistence type="predicted"/>
<reference evidence="1" key="1">
    <citation type="submission" date="2022-05" db="EMBL/GenBank/DDBJ databases">
        <title>Chromosome-level genome of Chaenocephalus aceratus.</title>
        <authorList>
            <person name="Park H."/>
        </authorList>
    </citation>
    <scope>NUCLEOTIDE SEQUENCE</scope>
    <source>
        <strain evidence="1">KU_202001</strain>
    </source>
</reference>
<protein>
    <submittedName>
        <fullName evidence="1">Uncharacterized protein</fullName>
    </submittedName>
</protein>
<dbReference type="Proteomes" id="UP001057452">
    <property type="component" value="Chromosome 10"/>
</dbReference>
<comment type="caution">
    <text evidence="1">The sequence shown here is derived from an EMBL/GenBank/DDBJ whole genome shotgun (WGS) entry which is preliminary data.</text>
</comment>
<accession>A0ACB9WYA8</accession>
<dbReference type="EMBL" id="CM043794">
    <property type="protein sequence ID" value="KAI4818757.1"/>
    <property type="molecule type" value="Genomic_DNA"/>
</dbReference>
<name>A0ACB9WYA8_CHAAC</name>